<feature type="transmembrane region" description="Helical" evidence="6">
    <location>
        <begin position="183"/>
        <end position="207"/>
    </location>
</feature>
<feature type="transmembrane region" description="Helical" evidence="6">
    <location>
        <begin position="228"/>
        <end position="253"/>
    </location>
</feature>
<sequence length="406" mass="42236">MTEPKGDGARLNRTLSLPMVTLYGLGNIVGAGIYVLVGKVAGFAGYSTTLAFLIAMVTAAVTALSYMELAGRYPVSASVSVYLHRAFGKRWFSTAIGLTMVGGGVASAAALAQGFAGYLNSFISVPTVVGSVGLLVALGAIAVKGIGESVTMAALLTGVEVAGLVLVIWFGRKAFVHIDAGRLLAIDPAVGLGGVVAGAFLAFYAFIGFEDMVNVAEEAKTPSKTIPLAILFALLASTVLYLLVVLVSTTLVSPAELAGSEAPLTLVFERSGASHGIFLSLFGVIAAMNGVIVQIIMGSRILYGLAKEGWISSRFAHVHGSYQTPVMATLVVVSAMIAATAVLELVSLARLTSLLVLIIFTLVNASLIVIKRRHREHQGYINVPAAIPYLGVALCLGTLVFQAFNW</sequence>
<evidence type="ECO:0000313" key="7">
    <source>
        <dbReference type="EMBL" id="MCX2937393.1"/>
    </source>
</evidence>
<dbReference type="Gene3D" id="1.20.1740.10">
    <property type="entry name" value="Amino acid/polyamine transporter I"/>
    <property type="match status" value="1"/>
</dbReference>
<dbReference type="Proteomes" id="UP001300745">
    <property type="component" value="Unassembled WGS sequence"/>
</dbReference>
<keyword evidence="2" id="KW-0813">Transport</keyword>
<keyword evidence="4 6" id="KW-1133">Transmembrane helix</keyword>
<feature type="transmembrane region" description="Helical" evidence="6">
    <location>
        <begin position="122"/>
        <end position="143"/>
    </location>
</feature>
<dbReference type="Pfam" id="PF13520">
    <property type="entry name" value="AA_permease_2"/>
    <property type="match status" value="1"/>
</dbReference>
<dbReference type="PANTHER" id="PTHR43243">
    <property type="entry name" value="INNER MEMBRANE TRANSPORTER YGJI-RELATED"/>
    <property type="match status" value="1"/>
</dbReference>
<gene>
    <name evidence="7" type="ORF">ORI27_11820</name>
</gene>
<evidence type="ECO:0000256" key="1">
    <source>
        <dbReference type="ARBA" id="ARBA00004141"/>
    </source>
</evidence>
<name>A0ABT3SE35_9MYCO</name>
<protein>
    <submittedName>
        <fullName evidence="7">Amino acid permease</fullName>
    </submittedName>
</protein>
<dbReference type="InterPro" id="IPR002293">
    <property type="entry name" value="AA/rel_permease1"/>
</dbReference>
<dbReference type="RefSeq" id="WP_265997032.1">
    <property type="nucleotide sequence ID" value="NZ_JAPJDN010000008.1"/>
</dbReference>
<feature type="transmembrane region" description="Helical" evidence="6">
    <location>
        <begin position="273"/>
        <end position="303"/>
    </location>
</feature>
<dbReference type="PANTHER" id="PTHR43243:SF4">
    <property type="entry name" value="CATIONIC AMINO ACID TRANSPORTER 4"/>
    <property type="match status" value="1"/>
</dbReference>
<keyword evidence="8" id="KW-1185">Reference proteome</keyword>
<feature type="transmembrane region" description="Helical" evidence="6">
    <location>
        <begin position="20"/>
        <end position="37"/>
    </location>
</feature>
<dbReference type="EMBL" id="JAPJDO010000008">
    <property type="protein sequence ID" value="MCX2937393.1"/>
    <property type="molecule type" value="Genomic_DNA"/>
</dbReference>
<evidence type="ECO:0000256" key="2">
    <source>
        <dbReference type="ARBA" id="ARBA00022448"/>
    </source>
</evidence>
<evidence type="ECO:0000256" key="3">
    <source>
        <dbReference type="ARBA" id="ARBA00022692"/>
    </source>
</evidence>
<evidence type="ECO:0000256" key="4">
    <source>
        <dbReference type="ARBA" id="ARBA00022989"/>
    </source>
</evidence>
<comment type="caution">
    <text evidence="7">The sequence shown here is derived from an EMBL/GenBank/DDBJ whole genome shotgun (WGS) entry which is preliminary data.</text>
</comment>
<feature type="transmembrane region" description="Helical" evidence="6">
    <location>
        <begin position="382"/>
        <end position="404"/>
    </location>
</feature>
<evidence type="ECO:0000256" key="5">
    <source>
        <dbReference type="ARBA" id="ARBA00023136"/>
    </source>
</evidence>
<feature type="transmembrane region" description="Helical" evidence="6">
    <location>
        <begin position="324"/>
        <end position="343"/>
    </location>
</feature>
<feature type="transmembrane region" description="Helical" evidence="6">
    <location>
        <begin position="150"/>
        <end position="171"/>
    </location>
</feature>
<feature type="transmembrane region" description="Helical" evidence="6">
    <location>
        <begin position="349"/>
        <end position="370"/>
    </location>
</feature>
<dbReference type="PIRSF" id="PIRSF006060">
    <property type="entry name" value="AA_transporter"/>
    <property type="match status" value="1"/>
</dbReference>
<evidence type="ECO:0000256" key="6">
    <source>
        <dbReference type="SAM" id="Phobius"/>
    </source>
</evidence>
<proteinExistence type="predicted"/>
<organism evidence="7 8">
    <name type="scientific">Mycobacterium pinniadriaticum</name>
    <dbReference type="NCBI Taxonomy" id="2994102"/>
    <lineage>
        <taxon>Bacteria</taxon>
        <taxon>Bacillati</taxon>
        <taxon>Actinomycetota</taxon>
        <taxon>Actinomycetes</taxon>
        <taxon>Mycobacteriales</taxon>
        <taxon>Mycobacteriaceae</taxon>
        <taxon>Mycobacterium</taxon>
    </lineage>
</organism>
<reference evidence="7 8" key="1">
    <citation type="submission" date="2022-11" db="EMBL/GenBank/DDBJ databases">
        <title>Mycobacterium sp. nov.</title>
        <authorList>
            <person name="Papic B."/>
            <person name="Spicic S."/>
            <person name="Duvnjak S."/>
        </authorList>
    </citation>
    <scope>NUCLEOTIDE SEQUENCE [LARGE SCALE GENOMIC DNA]</scope>
    <source>
        <strain evidence="7 8">CVI_P4</strain>
    </source>
</reference>
<accession>A0ABT3SE35</accession>
<feature type="transmembrane region" description="Helical" evidence="6">
    <location>
        <begin position="43"/>
        <end position="70"/>
    </location>
</feature>
<keyword evidence="3 6" id="KW-0812">Transmembrane</keyword>
<keyword evidence="5 6" id="KW-0472">Membrane</keyword>
<evidence type="ECO:0000313" key="8">
    <source>
        <dbReference type="Proteomes" id="UP001300745"/>
    </source>
</evidence>
<feature type="transmembrane region" description="Helical" evidence="6">
    <location>
        <begin position="91"/>
        <end position="116"/>
    </location>
</feature>
<comment type="subcellular location">
    <subcellularLocation>
        <location evidence="1">Membrane</location>
        <topology evidence="1">Multi-pass membrane protein</topology>
    </subcellularLocation>
</comment>